<feature type="chain" id="PRO_5011536673" evidence="5">
    <location>
        <begin position="22"/>
        <end position="331"/>
    </location>
</feature>
<gene>
    <name evidence="8" type="ORF">SAMN05216387_102125</name>
</gene>
<keyword evidence="9" id="KW-1185">Reference proteome</keyword>
<dbReference type="GO" id="GO:0032885">
    <property type="term" value="P:regulation of polysaccharide biosynthetic process"/>
    <property type="evidence" value="ECO:0007669"/>
    <property type="project" value="TreeGrafter"/>
</dbReference>
<sequence length="331" mass="36634">MMRIALAAWLLMAANVQPAFAQNPSSSSPDALSWLQKIASAPRRHNYVGTFVYSSNGDIETSRIIHLVDEEGEHEKSEVLDGAPREIIRNNDEMRCYLPESKTIVTEKRWLRKVFPALLPQPLSNPNNLDDNYIIRKGGQERVSDYMCQVIDLEPRDENRYGQKLWVDQDTGLILKAAVMDKGRVVEQFVFTQLKIGGHIDKALLKSKYAPQAAEWRTTNLVSSTMGSGKLGWQVKDAPPGFKKIIEMKRNLSGKSTPVSHIALSDGLAAVSVFIEPISKHTSPPEGLYHGRGAINIYTRTVSDNIVTTVGEVPPATVLQIGNSVASDKAN</sequence>
<dbReference type="Gene3D" id="3.30.200.100">
    <property type="entry name" value="MucB/RseB, C-terminal domain"/>
    <property type="match status" value="1"/>
</dbReference>
<dbReference type="Pfam" id="PF17188">
    <property type="entry name" value="MucB_RseB_C"/>
    <property type="match status" value="1"/>
</dbReference>
<dbReference type="InterPro" id="IPR033436">
    <property type="entry name" value="MucB/RseB_C"/>
</dbReference>
<comment type="similarity">
    <text evidence="2">Belongs to the RseB family.</text>
</comment>
<evidence type="ECO:0000256" key="2">
    <source>
        <dbReference type="ARBA" id="ARBA00008150"/>
    </source>
</evidence>
<keyword evidence="3 5" id="KW-0732">Signal</keyword>
<evidence type="ECO:0000256" key="4">
    <source>
        <dbReference type="ARBA" id="ARBA00022764"/>
    </source>
</evidence>
<dbReference type="CDD" id="cd16327">
    <property type="entry name" value="RseB"/>
    <property type="match status" value="1"/>
</dbReference>
<dbReference type="GO" id="GO:0030288">
    <property type="term" value="C:outer membrane-bounded periplasmic space"/>
    <property type="evidence" value="ECO:0007669"/>
    <property type="project" value="TreeGrafter"/>
</dbReference>
<evidence type="ECO:0000259" key="7">
    <source>
        <dbReference type="Pfam" id="PF17188"/>
    </source>
</evidence>
<dbReference type="Gene3D" id="2.50.20.10">
    <property type="entry name" value="Lipoprotein localisation LolA/LolB/LppX"/>
    <property type="match status" value="1"/>
</dbReference>
<keyword evidence="4" id="KW-0574">Periplasm</keyword>
<evidence type="ECO:0000259" key="6">
    <source>
        <dbReference type="Pfam" id="PF03888"/>
    </source>
</evidence>
<evidence type="ECO:0000256" key="3">
    <source>
        <dbReference type="ARBA" id="ARBA00022729"/>
    </source>
</evidence>
<dbReference type="STRING" id="1233.SAMN05216387_102125"/>
<proteinExistence type="inferred from homology"/>
<evidence type="ECO:0000313" key="8">
    <source>
        <dbReference type="EMBL" id="SEK60061.1"/>
    </source>
</evidence>
<evidence type="ECO:0000313" key="9">
    <source>
        <dbReference type="Proteomes" id="UP000198620"/>
    </source>
</evidence>
<dbReference type="OrthoDB" id="7067274at2"/>
<reference evidence="8 9" key="1">
    <citation type="submission" date="2016-10" db="EMBL/GenBank/DDBJ databases">
        <authorList>
            <person name="de Groot N.N."/>
        </authorList>
    </citation>
    <scope>NUCLEOTIDE SEQUENCE [LARGE SCALE GENOMIC DNA]</scope>
    <source>
        <strain evidence="8 9">Nv1</strain>
    </source>
</reference>
<feature type="domain" description="MucB/RseB C-terminal" evidence="7">
    <location>
        <begin position="230"/>
        <end position="325"/>
    </location>
</feature>
<dbReference type="EMBL" id="FOBH01000002">
    <property type="protein sequence ID" value="SEK60061.1"/>
    <property type="molecule type" value="Genomic_DNA"/>
</dbReference>
<protein>
    <submittedName>
        <fullName evidence="8">Sigma E regulatory protein, MucB/RseB</fullName>
    </submittedName>
</protein>
<dbReference type="PANTHER" id="PTHR38782:SF1">
    <property type="entry name" value="SIGMA-E FACTOR REGULATORY PROTEIN RSEB"/>
    <property type="match status" value="1"/>
</dbReference>
<dbReference type="Pfam" id="PF03888">
    <property type="entry name" value="MucB_RseB"/>
    <property type="match status" value="1"/>
</dbReference>
<accession>A0A1H7IC03</accession>
<feature type="signal peptide" evidence="5">
    <location>
        <begin position="1"/>
        <end position="21"/>
    </location>
</feature>
<feature type="domain" description="MucB/RseB N-terminal" evidence="6">
    <location>
        <begin position="30"/>
        <end position="207"/>
    </location>
</feature>
<evidence type="ECO:0000256" key="5">
    <source>
        <dbReference type="SAM" id="SignalP"/>
    </source>
</evidence>
<evidence type="ECO:0000256" key="1">
    <source>
        <dbReference type="ARBA" id="ARBA00004418"/>
    </source>
</evidence>
<dbReference type="Proteomes" id="UP000198620">
    <property type="component" value="Unassembled WGS sequence"/>
</dbReference>
<dbReference type="PANTHER" id="PTHR38782">
    <property type="match status" value="1"/>
</dbReference>
<dbReference type="InterPro" id="IPR038484">
    <property type="entry name" value="MucB/RseB_C_sf"/>
</dbReference>
<dbReference type="AlphaFoldDB" id="A0A1H7IC03"/>
<organism evidence="8 9">
    <name type="scientific">Nitrosovibrio tenuis</name>
    <dbReference type="NCBI Taxonomy" id="1233"/>
    <lineage>
        <taxon>Bacteria</taxon>
        <taxon>Pseudomonadati</taxon>
        <taxon>Pseudomonadota</taxon>
        <taxon>Betaproteobacteria</taxon>
        <taxon>Nitrosomonadales</taxon>
        <taxon>Nitrosomonadaceae</taxon>
        <taxon>Nitrosovibrio</taxon>
    </lineage>
</organism>
<dbReference type="GO" id="GO:0045152">
    <property type="term" value="F:antisigma factor binding"/>
    <property type="evidence" value="ECO:0007669"/>
    <property type="project" value="TreeGrafter"/>
</dbReference>
<name>A0A1H7IC03_9PROT</name>
<dbReference type="PIRSF" id="PIRSF005427">
    <property type="entry name" value="RseB"/>
    <property type="match status" value="1"/>
</dbReference>
<dbReference type="InterPro" id="IPR005588">
    <property type="entry name" value="MucB_RseB"/>
</dbReference>
<dbReference type="InterPro" id="IPR033434">
    <property type="entry name" value="MucB/RseB_N"/>
</dbReference>
<comment type="subcellular location">
    <subcellularLocation>
        <location evidence="1">Periplasm</location>
    </subcellularLocation>
</comment>